<evidence type="ECO:0000313" key="2">
    <source>
        <dbReference type="Proteomes" id="UP000002517"/>
    </source>
</evidence>
<dbReference type="HOGENOM" id="CLU_3044872_0_0_6"/>
<gene>
    <name evidence="1" type="ordered locus">lpl0213</name>
</gene>
<name>Q5X016_LEGPL</name>
<dbReference type="LegioList" id="lpl0213"/>
<dbReference type="EMBL" id="CR628337">
    <property type="protein sequence ID" value="CAH14442.1"/>
    <property type="molecule type" value="Genomic_DNA"/>
</dbReference>
<sequence length="54" mass="6101">MPIKLLSKILVSQALPIKMPLNMGWDLPKIYSKGLDGHYSFCLCEFSHPLALLE</sequence>
<evidence type="ECO:0000313" key="1">
    <source>
        <dbReference type="EMBL" id="CAH14442.1"/>
    </source>
</evidence>
<dbReference type="KEGG" id="lpf:lpl0213"/>
<dbReference type="Proteomes" id="UP000002517">
    <property type="component" value="Chromosome"/>
</dbReference>
<organism evidence="1 2">
    <name type="scientific">Legionella pneumophila (strain Lens)</name>
    <dbReference type="NCBI Taxonomy" id="297245"/>
    <lineage>
        <taxon>Bacteria</taxon>
        <taxon>Pseudomonadati</taxon>
        <taxon>Pseudomonadota</taxon>
        <taxon>Gammaproteobacteria</taxon>
        <taxon>Legionellales</taxon>
        <taxon>Legionellaceae</taxon>
        <taxon>Legionella</taxon>
    </lineage>
</organism>
<reference evidence="1 2" key="1">
    <citation type="journal article" date="2004" name="Nat. Genet.">
        <title>Evidence in the Legionella pneumophila genome for exploitation of host cell functions and high genome plasticity.</title>
        <authorList>
            <person name="Cazalet C."/>
            <person name="Rusniok C."/>
            <person name="Bruggemann H."/>
            <person name="Zidane N."/>
            <person name="Magnier A."/>
            <person name="Ma L."/>
            <person name="Tichit M."/>
            <person name="Jarraud S."/>
            <person name="Bouchier C."/>
            <person name="Vandenesch F."/>
            <person name="Kunst F."/>
            <person name="Etienne J."/>
            <person name="Glaser P."/>
            <person name="Buchrieser C."/>
        </authorList>
    </citation>
    <scope>NUCLEOTIDE SEQUENCE [LARGE SCALE GENOMIC DNA]</scope>
    <source>
        <strain evidence="1 2">Lens</strain>
    </source>
</reference>
<protein>
    <submittedName>
        <fullName evidence="1">Uncharacterized protein</fullName>
    </submittedName>
</protein>
<proteinExistence type="predicted"/>
<accession>Q5X016</accession>
<dbReference type="AlphaFoldDB" id="Q5X016"/>